<dbReference type="InterPro" id="IPR014718">
    <property type="entry name" value="GH-type_carb-bd"/>
</dbReference>
<dbReference type="RefSeq" id="WP_104809914.1">
    <property type="nucleotide sequence ID" value="NZ_MQUA01000013.1"/>
</dbReference>
<feature type="signal peptide" evidence="4">
    <location>
        <begin position="1"/>
        <end position="24"/>
    </location>
</feature>
<dbReference type="Gene3D" id="3.30.2080.10">
    <property type="entry name" value="GH92 mannosidase domain"/>
    <property type="match status" value="1"/>
</dbReference>
<keyword evidence="3" id="KW-0106">Calcium</keyword>
<comment type="caution">
    <text evidence="7">The sequence shown here is derived from an EMBL/GenBank/DDBJ whole genome shotgun (WGS) entry which is preliminary data.</text>
</comment>
<reference evidence="7 8" key="1">
    <citation type="submission" date="2016-11" db="EMBL/GenBank/DDBJ databases">
        <title>Trade-off between light-utilization and light-protection in marine flavobacteria.</title>
        <authorList>
            <person name="Kumagai Y."/>
        </authorList>
    </citation>
    <scope>NUCLEOTIDE SEQUENCE [LARGE SCALE GENOMIC DNA]</scope>
    <source>
        <strain evidence="7 8">ATCC 700397</strain>
    </source>
</reference>
<name>A0A2S7KYX2_9FLAO</name>
<proteinExistence type="predicted"/>
<evidence type="ECO:0000256" key="1">
    <source>
        <dbReference type="ARBA" id="ARBA00001913"/>
    </source>
</evidence>
<organism evidence="7 8">
    <name type="scientific">Polaribacter filamentus</name>
    <dbReference type="NCBI Taxonomy" id="53483"/>
    <lineage>
        <taxon>Bacteria</taxon>
        <taxon>Pseudomonadati</taxon>
        <taxon>Bacteroidota</taxon>
        <taxon>Flavobacteriia</taxon>
        <taxon>Flavobacteriales</taxon>
        <taxon>Flavobacteriaceae</taxon>
    </lineage>
</organism>
<accession>A0A2S7KYX2</accession>
<dbReference type="Gene3D" id="1.20.1050.60">
    <property type="entry name" value="alpha-1,2-mannosidase"/>
    <property type="match status" value="1"/>
</dbReference>
<dbReference type="OrthoDB" id="9804511at2"/>
<evidence type="ECO:0000256" key="3">
    <source>
        <dbReference type="ARBA" id="ARBA00022837"/>
    </source>
</evidence>
<dbReference type="Pfam" id="PF07971">
    <property type="entry name" value="Glyco_hydro_92"/>
    <property type="match status" value="1"/>
</dbReference>
<sequence length="761" mass="86295">MKIKKFLKLVSLSLVLTFFGCVKQKVVSVNDNTLYVNPFIGTGGHGHTFPGVTVPNGMVQLSPDTRTSGWDACGGYHHTDTSIRGFSHTHLSGTGIGDLGDFLFMPFTGKAKINPGTPEDPDSGYRSRFNHKSETAIPGYYSVNLLDYNIKAELTASNRVGFHRYEFQKEGKRGLIIDMDHTIHDRHVKHSTIKIIGDTEISGYKHIDGWAKNRHIYFHAKFNQPFTVTFFKEGKAQEASSEIEGIKLVAVLNFKEENADTLMAKVGVSSVDFDGAKKNLEQEISHWDFDKVKQDAHVVWENQLDKIQVEGGSKDEKSIFYTGLYHSAMSPYTFNDVDGRYRGMDQQIHTSEEDTYTVFSLWDTFRAFHPLLNIIEPEKNNAYVNTLLKKYEHGGILPKWELNANYTGTMIGYHAVPVIVDAYMKGIRGFDAKKAYEAIVHSSTYDTLGIDFPSERIKYKLATLGKKYNEELGYIPSDLENESVSKALEYAYNDWCIAQMAKALGKDEDYEIFMERSKRYKKYFDPETGFMRGVKSDGTFREPFDPKYSEHREDDYVEGNAWQWTWFVPHDVKGLVDLMGGKEKFTAKLDELFTTSSELKGTNPSSDISGLIGQYAHGNEPSHHITHMYNYVGEAWKTQKLTDSIMSSLYFNNPNGLSGNEDCGQMSAWYVLNAMGFYSFSPGNTTYSIGRPIFDNVVINLSNGKQFTIETKNNSTKNKFIQSLKLNGKTMTEPFFDHSDIWNGGTLEFEMGADENRQLFN</sequence>
<dbReference type="GO" id="GO:0005829">
    <property type="term" value="C:cytosol"/>
    <property type="evidence" value="ECO:0007669"/>
    <property type="project" value="TreeGrafter"/>
</dbReference>
<dbReference type="InterPro" id="IPR005887">
    <property type="entry name" value="GH92_a_mannosidase_put"/>
</dbReference>
<dbReference type="GO" id="GO:0000224">
    <property type="term" value="F:peptide-N4-(N-acetyl-beta-glucosaminyl)asparagine amidase activity"/>
    <property type="evidence" value="ECO:0007669"/>
    <property type="project" value="TreeGrafter"/>
</dbReference>
<evidence type="ECO:0000313" key="8">
    <source>
        <dbReference type="Proteomes" id="UP000239522"/>
    </source>
</evidence>
<dbReference type="Pfam" id="PF17678">
    <property type="entry name" value="Glyco_hydro_92N"/>
    <property type="match status" value="1"/>
</dbReference>
<feature type="domain" description="Glycosyl hydrolase family 92 N-terminal" evidence="6">
    <location>
        <begin position="35"/>
        <end position="269"/>
    </location>
</feature>
<evidence type="ECO:0000256" key="2">
    <source>
        <dbReference type="ARBA" id="ARBA00011245"/>
    </source>
</evidence>
<dbReference type="Proteomes" id="UP000239522">
    <property type="component" value="Unassembled WGS sequence"/>
</dbReference>
<dbReference type="InterPro" id="IPR050883">
    <property type="entry name" value="PNGase"/>
</dbReference>
<keyword evidence="8" id="KW-1185">Reference proteome</keyword>
<dbReference type="AlphaFoldDB" id="A0A2S7KYX2"/>
<feature type="chain" id="PRO_5015478235" evidence="4">
    <location>
        <begin position="25"/>
        <end position="761"/>
    </location>
</feature>
<gene>
    <name evidence="7" type="ORF">BST83_11450</name>
</gene>
<protein>
    <submittedName>
        <fullName evidence="7">Alpha-mannosidase</fullName>
    </submittedName>
</protein>
<dbReference type="PANTHER" id="PTHR12143:SF39">
    <property type="entry name" value="SECRETED PROTEIN"/>
    <property type="match status" value="1"/>
</dbReference>
<dbReference type="InterPro" id="IPR012939">
    <property type="entry name" value="Glyco_hydro_92"/>
</dbReference>
<keyword evidence="4" id="KW-0732">Signal</keyword>
<dbReference type="Gene3D" id="2.70.98.10">
    <property type="match status" value="1"/>
</dbReference>
<evidence type="ECO:0000256" key="4">
    <source>
        <dbReference type="SAM" id="SignalP"/>
    </source>
</evidence>
<dbReference type="FunFam" id="1.20.1050.60:FF:000001">
    <property type="entry name" value="Putative alpha-1,2-mannosidase"/>
    <property type="match status" value="1"/>
</dbReference>
<dbReference type="Gene3D" id="1.20.1610.10">
    <property type="entry name" value="alpha-1,2-mannosidases domains"/>
    <property type="match status" value="1"/>
</dbReference>
<dbReference type="SUPFAM" id="SSF48208">
    <property type="entry name" value="Six-hairpin glycosidases"/>
    <property type="match status" value="1"/>
</dbReference>
<comment type="subunit">
    <text evidence="2">Monomer.</text>
</comment>
<dbReference type="PROSITE" id="PS51257">
    <property type="entry name" value="PROKAR_LIPOPROTEIN"/>
    <property type="match status" value="1"/>
</dbReference>
<evidence type="ECO:0000259" key="5">
    <source>
        <dbReference type="Pfam" id="PF07971"/>
    </source>
</evidence>
<dbReference type="GO" id="GO:0030246">
    <property type="term" value="F:carbohydrate binding"/>
    <property type="evidence" value="ECO:0007669"/>
    <property type="project" value="InterPro"/>
</dbReference>
<dbReference type="FunFam" id="1.20.1610.10:FF:000001">
    <property type="entry name" value="Putative alpha-1,2-mannosidase"/>
    <property type="match status" value="1"/>
</dbReference>
<dbReference type="GO" id="GO:0006516">
    <property type="term" value="P:glycoprotein catabolic process"/>
    <property type="evidence" value="ECO:0007669"/>
    <property type="project" value="TreeGrafter"/>
</dbReference>
<comment type="cofactor">
    <cofactor evidence="1">
        <name>Ca(2+)</name>
        <dbReference type="ChEBI" id="CHEBI:29108"/>
    </cofactor>
</comment>
<evidence type="ECO:0000259" key="6">
    <source>
        <dbReference type="Pfam" id="PF17678"/>
    </source>
</evidence>
<evidence type="ECO:0000313" key="7">
    <source>
        <dbReference type="EMBL" id="PQB07703.1"/>
    </source>
</evidence>
<dbReference type="NCBIfam" id="TIGR01180">
    <property type="entry name" value="aman2_put"/>
    <property type="match status" value="1"/>
</dbReference>
<dbReference type="FunFam" id="3.30.2080.10:FF:000001">
    <property type="entry name" value="Alpha-1,2-mannosidase subfamily"/>
    <property type="match status" value="1"/>
</dbReference>
<dbReference type="EMBL" id="MQUA01000013">
    <property type="protein sequence ID" value="PQB07703.1"/>
    <property type="molecule type" value="Genomic_DNA"/>
</dbReference>
<feature type="domain" description="Glycosyl hydrolase family 92" evidence="5">
    <location>
        <begin position="275"/>
        <end position="752"/>
    </location>
</feature>
<dbReference type="GO" id="GO:0005975">
    <property type="term" value="P:carbohydrate metabolic process"/>
    <property type="evidence" value="ECO:0007669"/>
    <property type="project" value="InterPro"/>
</dbReference>
<dbReference type="PANTHER" id="PTHR12143">
    <property type="entry name" value="PEPTIDE N-GLYCANASE PNGASE -RELATED"/>
    <property type="match status" value="1"/>
</dbReference>
<dbReference type="InterPro" id="IPR008928">
    <property type="entry name" value="6-hairpin_glycosidase_sf"/>
</dbReference>
<dbReference type="InterPro" id="IPR041371">
    <property type="entry name" value="GH92_N"/>
</dbReference>